<keyword evidence="3" id="KW-1185">Reference proteome</keyword>
<dbReference type="AlphaFoldDB" id="A0A0B7NQC6"/>
<dbReference type="EMBL" id="LN733688">
    <property type="protein sequence ID" value="CEP17513.1"/>
    <property type="molecule type" value="Genomic_DNA"/>
</dbReference>
<feature type="compositionally biased region" description="Basic residues" evidence="1">
    <location>
        <begin position="110"/>
        <end position="127"/>
    </location>
</feature>
<feature type="compositionally biased region" description="Low complexity" evidence="1">
    <location>
        <begin position="73"/>
        <end position="85"/>
    </location>
</feature>
<gene>
    <name evidence="2" type="primary">PARPA_11811.1 scaffold 44615</name>
</gene>
<evidence type="ECO:0000256" key="1">
    <source>
        <dbReference type="SAM" id="MobiDB-lite"/>
    </source>
</evidence>
<sequence length="145" mass="16152">MSSNKIQNTPDVGPIAMPTWAVAMLDEITALKKTSATLSTLHEQNAKLQSQLDAALDEIKSLKALISSSENTQQQPEKPQAPQQQRKNVSFSDTTTTTTTNNQQWQTVTSKKKQKQQKKQKTLKKLQKQTEAQQPPSENMLDGAF</sequence>
<proteinExistence type="predicted"/>
<evidence type="ECO:0000313" key="3">
    <source>
        <dbReference type="Proteomes" id="UP000054107"/>
    </source>
</evidence>
<feature type="compositionally biased region" description="Low complexity" evidence="1">
    <location>
        <begin position="94"/>
        <end position="109"/>
    </location>
</feature>
<accession>A0A0B7NQC6</accession>
<name>A0A0B7NQC6_9FUNG</name>
<feature type="region of interest" description="Disordered" evidence="1">
    <location>
        <begin position="67"/>
        <end position="145"/>
    </location>
</feature>
<evidence type="ECO:0000313" key="2">
    <source>
        <dbReference type="EMBL" id="CEP17513.1"/>
    </source>
</evidence>
<organism evidence="2 3">
    <name type="scientific">Parasitella parasitica</name>
    <dbReference type="NCBI Taxonomy" id="35722"/>
    <lineage>
        <taxon>Eukaryota</taxon>
        <taxon>Fungi</taxon>
        <taxon>Fungi incertae sedis</taxon>
        <taxon>Mucoromycota</taxon>
        <taxon>Mucoromycotina</taxon>
        <taxon>Mucoromycetes</taxon>
        <taxon>Mucorales</taxon>
        <taxon>Mucorineae</taxon>
        <taxon>Mucoraceae</taxon>
        <taxon>Parasitella</taxon>
    </lineage>
</organism>
<protein>
    <submittedName>
        <fullName evidence="2">Uncharacterized protein</fullName>
    </submittedName>
</protein>
<reference evidence="2 3" key="1">
    <citation type="submission" date="2014-09" db="EMBL/GenBank/DDBJ databases">
        <authorList>
            <person name="Ellenberger Sabrina"/>
        </authorList>
    </citation>
    <scope>NUCLEOTIDE SEQUENCE [LARGE SCALE GENOMIC DNA]</scope>
    <source>
        <strain evidence="2 3">CBS 412.66</strain>
    </source>
</reference>
<dbReference type="Proteomes" id="UP000054107">
    <property type="component" value="Unassembled WGS sequence"/>
</dbReference>